<dbReference type="InterPro" id="IPR021054">
    <property type="entry name" value="Cell_wall_mannoprotein_1"/>
</dbReference>
<evidence type="ECO:0000313" key="3">
    <source>
        <dbReference type="Proteomes" id="UP000077684"/>
    </source>
</evidence>
<reference evidence="2" key="2">
    <citation type="journal article" date="2019" name="IMA Fungus">
        <title>Genome sequencing and comparison of five Tilletia species to identify candidate genes for the detection of regulated species infecting wheat.</title>
        <authorList>
            <person name="Nguyen H.D.T."/>
            <person name="Sultana T."/>
            <person name="Kesanakurti P."/>
            <person name="Hambleton S."/>
        </authorList>
    </citation>
    <scope>NUCLEOTIDE SEQUENCE</scope>
    <source>
        <strain evidence="2">DAOMC 236426</strain>
    </source>
</reference>
<dbReference type="EMBL" id="LWDE02001398">
    <property type="protein sequence ID" value="KAE8241119.1"/>
    <property type="molecule type" value="Genomic_DNA"/>
</dbReference>
<name>A0A8X7MLL7_9BASI</name>
<protein>
    <recommendedName>
        <fullName evidence="4">Hydrophobic surface binding protein</fullName>
    </recommendedName>
</protein>
<dbReference type="Proteomes" id="UP000077684">
    <property type="component" value="Unassembled WGS sequence"/>
</dbReference>
<evidence type="ECO:0000313" key="2">
    <source>
        <dbReference type="EMBL" id="KAE8241119.1"/>
    </source>
</evidence>
<feature type="signal peptide" evidence="1">
    <location>
        <begin position="1"/>
        <end position="18"/>
    </location>
</feature>
<dbReference type="Gene3D" id="1.20.1280.140">
    <property type="match status" value="1"/>
</dbReference>
<reference evidence="2" key="1">
    <citation type="submission" date="2016-04" db="EMBL/GenBank/DDBJ databases">
        <authorList>
            <person name="Nguyen H.D."/>
            <person name="Samba Siva P."/>
            <person name="Cullis J."/>
            <person name="Levesque C.A."/>
            <person name="Hambleton S."/>
        </authorList>
    </citation>
    <scope>NUCLEOTIDE SEQUENCE</scope>
    <source>
        <strain evidence="2">DAOMC 236426</strain>
    </source>
</reference>
<comment type="caution">
    <text evidence="2">The sequence shown here is derived from an EMBL/GenBank/DDBJ whole genome shotgun (WGS) entry which is preliminary data.</text>
</comment>
<evidence type="ECO:0008006" key="4">
    <source>
        <dbReference type="Google" id="ProtNLM"/>
    </source>
</evidence>
<sequence length="172" mass="17658">MKFSIAIVATALIAGVTADFATVNTDVQTIQSDVAKLYQALNTTSGNSYSEALAIDKIAKTLVTDINTANKDAGALTALTEAQAKSLVSILNKTYANVSGASQRLIDLEPPFKKLGVVGIAKTDIGNLANSTKTFGATLVEKAPEASKAKASALADKYNNALASGVAAYASD</sequence>
<keyword evidence="3" id="KW-1185">Reference proteome</keyword>
<proteinExistence type="predicted"/>
<dbReference type="Pfam" id="PF12296">
    <property type="entry name" value="HsbA"/>
    <property type="match status" value="1"/>
</dbReference>
<feature type="chain" id="PRO_5036485734" description="Hydrophobic surface binding protein" evidence="1">
    <location>
        <begin position="19"/>
        <end position="172"/>
    </location>
</feature>
<keyword evidence="1" id="KW-0732">Signal</keyword>
<gene>
    <name evidence="2" type="ORF">A4X06_0g7656</name>
</gene>
<dbReference type="AlphaFoldDB" id="A0A8X7MLL7"/>
<dbReference type="PANTHER" id="PTHR38123:SF1">
    <property type="entry name" value="HYDROPHOBIC SURFACE BINDING PROTEIN"/>
    <property type="match status" value="1"/>
</dbReference>
<organism evidence="2 3">
    <name type="scientific">Tilletia controversa</name>
    <name type="common">dwarf bunt fungus</name>
    <dbReference type="NCBI Taxonomy" id="13291"/>
    <lineage>
        <taxon>Eukaryota</taxon>
        <taxon>Fungi</taxon>
        <taxon>Dikarya</taxon>
        <taxon>Basidiomycota</taxon>
        <taxon>Ustilaginomycotina</taxon>
        <taxon>Exobasidiomycetes</taxon>
        <taxon>Tilletiales</taxon>
        <taxon>Tilletiaceae</taxon>
        <taxon>Tilletia</taxon>
    </lineage>
</organism>
<evidence type="ECO:0000256" key="1">
    <source>
        <dbReference type="SAM" id="SignalP"/>
    </source>
</evidence>
<accession>A0A8X7MLL7</accession>
<dbReference type="PANTHER" id="PTHR38123">
    <property type="entry name" value="CELL WALL SERINE-THREONINE-RICH GALACTOMANNOPROTEIN MP1 (AFU_ORTHOLOGUE AFUA_4G03240)"/>
    <property type="match status" value="1"/>
</dbReference>
<dbReference type="GO" id="GO:0005576">
    <property type="term" value="C:extracellular region"/>
    <property type="evidence" value="ECO:0007669"/>
    <property type="project" value="TreeGrafter"/>
</dbReference>